<accession>A0AAN9KX99</accession>
<feature type="compositionally biased region" description="Basic and acidic residues" evidence="1">
    <location>
        <begin position="191"/>
        <end position="202"/>
    </location>
</feature>
<dbReference type="AlphaFoldDB" id="A0AAN9KX99"/>
<reference evidence="2 3" key="1">
    <citation type="submission" date="2024-01" db="EMBL/GenBank/DDBJ databases">
        <title>The genomes of 5 underutilized Papilionoideae crops provide insights into root nodulation and disease resistanc.</title>
        <authorList>
            <person name="Jiang F."/>
        </authorList>
    </citation>
    <scope>NUCLEOTIDE SEQUENCE [LARGE SCALE GENOMIC DNA]</scope>
    <source>
        <strain evidence="2">LVBAO_FW01</strain>
        <tissue evidence="2">Leaves</tissue>
    </source>
</reference>
<dbReference type="Proteomes" id="UP001367508">
    <property type="component" value="Unassembled WGS sequence"/>
</dbReference>
<feature type="region of interest" description="Disordered" evidence="1">
    <location>
        <begin position="177"/>
        <end position="202"/>
    </location>
</feature>
<evidence type="ECO:0000313" key="2">
    <source>
        <dbReference type="EMBL" id="KAK7324112.1"/>
    </source>
</evidence>
<sequence>MHQLQPLGTDHVLIQGVGLYTCETYVMVSHAVIEGNSQLIIQFAWSCSSSLITALSCSTHMFSSMGYDNVNNDSANGIQQVEPLGYARCDQPNGMHTPLMMPKLNLNAPKRLIIHQGSTGLMQSTVACKCPSHIKVHLSRLRLSLRRYNEIDTERTRTLTSTAPILLDSWSHERVSQQTRRRGLGILPETSRSHQERSKDSE</sequence>
<organism evidence="2 3">
    <name type="scientific">Canavalia gladiata</name>
    <name type="common">Sword bean</name>
    <name type="synonym">Dolichos gladiatus</name>
    <dbReference type="NCBI Taxonomy" id="3824"/>
    <lineage>
        <taxon>Eukaryota</taxon>
        <taxon>Viridiplantae</taxon>
        <taxon>Streptophyta</taxon>
        <taxon>Embryophyta</taxon>
        <taxon>Tracheophyta</taxon>
        <taxon>Spermatophyta</taxon>
        <taxon>Magnoliopsida</taxon>
        <taxon>eudicotyledons</taxon>
        <taxon>Gunneridae</taxon>
        <taxon>Pentapetalae</taxon>
        <taxon>rosids</taxon>
        <taxon>fabids</taxon>
        <taxon>Fabales</taxon>
        <taxon>Fabaceae</taxon>
        <taxon>Papilionoideae</taxon>
        <taxon>50 kb inversion clade</taxon>
        <taxon>NPAAA clade</taxon>
        <taxon>indigoferoid/millettioid clade</taxon>
        <taxon>Phaseoleae</taxon>
        <taxon>Canavalia</taxon>
    </lineage>
</organism>
<proteinExistence type="predicted"/>
<name>A0AAN9KX99_CANGL</name>
<keyword evidence="3" id="KW-1185">Reference proteome</keyword>
<protein>
    <submittedName>
        <fullName evidence="2">Uncharacterized protein</fullName>
    </submittedName>
</protein>
<evidence type="ECO:0000256" key="1">
    <source>
        <dbReference type="SAM" id="MobiDB-lite"/>
    </source>
</evidence>
<dbReference type="EMBL" id="JAYMYQ010000006">
    <property type="protein sequence ID" value="KAK7324112.1"/>
    <property type="molecule type" value="Genomic_DNA"/>
</dbReference>
<gene>
    <name evidence="2" type="ORF">VNO77_27634</name>
</gene>
<evidence type="ECO:0000313" key="3">
    <source>
        <dbReference type="Proteomes" id="UP001367508"/>
    </source>
</evidence>
<comment type="caution">
    <text evidence="2">The sequence shown here is derived from an EMBL/GenBank/DDBJ whole genome shotgun (WGS) entry which is preliminary data.</text>
</comment>